<keyword evidence="1" id="KW-0812">Transmembrane</keyword>
<evidence type="ECO:0000313" key="3">
    <source>
        <dbReference type="Proteomes" id="UP000250321"/>
    </source>
</evidence>
<dbReference type="AlphaFoldDB" id="A0A314ULR4"/>
<accession>A0A314ULR4</accession>
<feature type="transmembrane region" description="Helical" evidence="1">
    <location>
        <begin position="12"/>
        <end position="34"/>
    </location>
</feature>
<evidence type="ECO:0000256" key="1">
    <source>
        <dbReference type="SAM" id="Phobius"/>
    </source>
</evidence>
<keyword evidence="1" id="KW-1133">Transmembrane helix</keyword>
<comment type="caution">
    <text evidence="2">The sequence shown here is derived from an EMBL/GenBank/DDBJ whole genome shotgun (WGS) entry which is preliminary data.</text>
</comment>
<sequence>MQYSPLSWCRSFGIYLGVVIGCFLLGASADLGVMEKVTLEERSRADVFPIFGEYLFLVEDRWVSMCSNADLCGGGVSPPLWPLWYGLRPLCGRRWLCIVFWFDFVMGKTIILDCTENYDEEEFPVKGGNIEQQVGSPSPSLSTKFKCRTIDAMDC</sequence>
<proteinExistence type="predicted"/>
<dbReference type="Proteomes" id="UP000250321">
    <property type="component" value="Unassembled WGS sequence"/>
</dbReference>
<keyword evidence="1" id="KW-0472">Membrane</keyword>
<evidence type="ECO:0000313" key="2">
    <source>
        <dbReference type="EMBL" id="PQM37454.1"/>
    </source>
</evidence>
<name>A0A314ULR4_PRUYE</name>
<dbReference type="EMBL" id="PJQY01003442">
    <property type="protein sequence ID" value="PQM37454.1"/>
    <property type="molecule type" value="Genomic_DNA"/>
</dbReference>
<protein>
    <submittedName>
        <fullName evidence="2">Uncharacterized protein</fullName>
    </submittedName>
</protein>
<reference evidence="2 3" key="1">
    <citation type="submission" date="2018-02" db="EMBL/GenBank/DDBJ databases">
        <title>Draft genome of wild Prunus yedoensis var. nudiflora.</title>
        <authorList>
            <person name="Baek S."/>
            <person name="Kim J.-H."/>
            <person name="Choi K."/>
            <person name="Kim G.-B."/>
            <person name="Cho A."/>
            <person name="Jang H."/>
            <person name="Shin C.-H."/>
            <person name="Yu H.-J."/>
            <person name="Mun J.-H."/>
        </authorList>
    </citation>
    <scope>NUCLEOTIDE SEQUENCE [LARGE SCALE GENOMIC DNA]</scope>
    <source>
        <strain evidence="3">cv. Jeju island</strain>
        <tissue evidence="2">Leaf</tissue>
    </source>
</reference>
<organism evidence="2 3">
    <name type="scientific">Prunus yedoensis var. nudiflora</name>
    <dbReference type="NCBI Taxonomy" id="2094558"/>
    <lineage>
        <taxon>Eukaryota</taxon>
        <taxon>Viridiplantae</taxon>
        <taxon>Streptophyta</taxon>
        <taxon>Embryophyta</taxon>
        <taxon>Tracheophyta</taxon>
        <taxon>Spermatophyta</taxon>
        <taxon>Magnoliopsida</taxon>
        <taxon>eudicotyledons</taxon>
        <taxon>Gunneridae</taxon>
        <taxon>Pentapetalae</taxon>
        <taxon>rosids</taxon>
        <taxon>fabids</taxon>
        <taxon>Rosales</taxon>
        <taxon>Rosaceae</taxon>
        <taxon>Amygdaloideae</taxon>
        <taxon>Amygdaleae</taxon>
        <taxon>Prunus</taxon>
    </lineage>
</organism>
<gene>
    <name evidence="2" type="ORF">Pyn_35614</name>
</gene>
<keyword evidence="3" id="KW-1185">Reference proteome</keyword>